<dbReference type="EMBL" id="OZ035823">
    <property type="protein sequence ID" value="CAL1568666.1"/>
    <property type="molecule type" value="Genomic_DNA"/>
</dbReference>
<dbReference type="EMBL" id="OZ035823">
    <property type="protein sequence ID" value="CAL1568883.1"/>
    <property type="molecule type" value="Genomic_DNA"/>
</dbReference>
<evidence type="ECO:0000313" key="4">
    <source>
        <dbReference type="Proteomes" id="UP001497482"/>
    </source>
</evidence>
<keyword evidence="4" id="KW-1185">Reference proteome</keyword>
<evidence type="ECO:0000256" key="1">
    <source>
        <dbReference type="SAM" id="MobiDB-lite"/>
    </source>
</evidence>
<reference evidence="2 4" key="1">
    <citation type="submission" date="2024-04" db="EMBL/GenBank/DDBJ databases">
        <authorList>
            <person name="Waldvogel A.-M."/>
            <person name="Schoenle A."/>
        </authorList>
    </citation>
    <scope>NUCLEOTIDE SEQUENCE [LARGE SCALE GENOMIC DNA]</scope>
</reference>
<dbReference type="AlphaFoldDB" id="A0AAV2ITU5"/>
<organism evidence="2 4">
    <name type="scientific">Knipowitschia caucasica</name>
    <name type="common">Caucasian dwarf goby</name>
    <name type="synonym">Pomatoschistus caucasicus</name>
    <dbReference type="NCBI Taxonomy" id="637954"/>
    <lineage>
        <taxon>Eukaryota</taxon>
        <taxon>Metazoa</taxon>
        <taxon>Chordata</taxon>
        <taxon>Craniata</taxon>
        <taxon>Vertebrata</taxon>
        <taxon>Euteleostomi</taxon>
        <taxon>Actinopterygii</taxon>
        <taxon>Neopterygii</taxon>
        <taxon>Teleostei</taxon>
        <taxon>Neoteleostei</taxon>
        <taxon>Acanthomorphata</taxon>
        <taxon>Gobiaria</taxon>
        <taxon>Gobiiformes</taxon>
        <taxon>Gobioidei</taxon>
        <taxon>Gobiidae</taxon>
        <taxon>Gobiinae</taxon>
        <taxon>Knipowitschia</taxon>
    </lineage>
</organism>
<feature type="region of interest" description="Disordered" evidence="1">
    <location>
        <begin position="26"/>
        <end position="92"/>
    </location>
</feature>
<accession>A0AAV2ITU5</accession>
<evidence type="ECO:0000313" key="2">
    <source>
        <dbReference type="EMBL" id="CAL1568666.1"/>
    </source>
</evidence>
<dbReference type="Proteomes" id="UP001497482">
    <property type="component" value="Chromosome 1"/>
</dbReference>
<gene>
    <name evidence="2" type="ORF">KC01_LOCUS1246</name>
    <name evidence="3" type="ORF">KC01_LOCUS1416</name>
</gene>
<protein>
    <submittedName>
        <fullName evidence="2">Uncharacterized protein</fullName>
    </submittedName>
</protein>
<name>A0AAV2ITU5_KNICA</name>
<evidence type="ECO:0000313" key="3">
    <source>
        <dbReference type="EMBL" id="CAL1568883.1"/>
    </source>
</evidence>
<feature type="compositionally biased region" description="Low complexity" evidence="1">
    <location>
        <begin position="26"/>
        <end position="38"/>
    </location>
</feature>
<proteinExistence type="predicted"/>
<sequence length="92" mass="9182">MYCGPTKGPARSWAELCLRALPGASSALPGSGSFAASSNPGANGAWLSSPRPSSPEPEQPGAEAARPQSVHAHPPQAGRGGSPQALRGPSKL</sequence>